<dbReference type="Proteomes" id="UP000589036">
    <property type="component" value="Unassembled WGS sequence"/>
</dbReference>
<dbReference type="InterPro" id="IPR050272">
    <property type="entry name" value="Isochorismatase-like_hydrls"/>
</dbReference>
<comment type="caution">
    <text evidence="3">The sequence shown here is derived from an EMBL/GenBank/DDBJ whole genome shotgun (WGS) entry which is preliminary data.</text>
</comment>
<reference evidence="3 4" key="1">
    <citation type="submission" date="2020-07" db="EMBL/GenBank/DDBJ databases">
        <title>Sequencing the genomes of 1000 actinobacteria strains.</title>
        <authorList>
            <person name="Klenk H.-P."/>
        </authorList>
    </citation>
    <scope>NUCLEOTIDE SEQUENCE [LARGE SCALE GENOMIC DNA]</scope>
    <source>
        <strain evidence="3 4">CXB654</strain>
    </source>
</reference>
<proteinExistence type="predicted"/>
<keyword evidence="1" id="KW-0378">Hydrolase</keyword>
<protein>
    <submittedName>
        <fullName evidence="3">Nicotinamidase-related amidase</fullName>
    </submittedName>
</protein>
<accession>A0A852TU35</accession>
<dbReference type="InterPro" id="IPR000868">
    <property type="entry name" value="Isochorismatase-like_dom"/>
</dbReference>
<organism evidence="3 4">
    <name type="scientific">Spinactinospora alkalitolerans</name>
    <dbReference type="NCBI Taxonomy" id="687207"/>
    <lineage>
        <taxon>Bacteria</taxon>
        <taxon>Bacillati</taxon>
        <taxon>Actinomycetota</taxon>
        <taxon>Actinomycetes</taxon>
        <taxon>Streptosporangiales</taxon>
        <taxon>Nocardiopsidaceae</taxon>
        <taxon>Spinactinospora</taxon>
    </lineage>
</organism>
<dbReference type="SUPFAM" id="SSF52499">
    <property type="entry name" value="Isochorismatase-like hydrolases"/>
    <property type="match status" value="1"/>
</dbReference>
<dbReference type="PANTHER" id="PTHR43540:SF9">
    <property type="entry name" value="FAMILY HYDROLASE, PUTATIVE (AFU_ORTHOLOGUE AFUA_2G08700)-RELATED"/>
    <property type="match status" value="1"/>
</dbReference>
<evidence type="ECO:0000313" key="3">
    <source>
        <dbReference type="EMBL" id="NYE47171.1"/>
    </source>
</evidence>
<evidence type="ECO:0000256" key="1">
    <source>
        <dbReference type="ARBA" id="ARBA00022801"/>
    </source>
</evidence>
<dbReference type="Pfam" id="PF00857">
    <property type="entry name" value="Isochorismatase"/>
    <property type="match status" value="1"/>
</dbReference>
<name>A0A852TU35_9ACTN</name>
<sequence>MTDTGTAPRAALLLLDYQVALCEQGPHTRIPALAEQIAERDVLGKASTVLQTARRSGLFTVHVRLAFDPTYSLRTNRSTRFDGYPQGRAMLQDSPEAQIVDSLKPAEGEPVVDKGCVDPFIGTPLLQVLAGKGIRHILLGGVATNLVVESAARHATDSGLQVTVIEDICASFAADAHQFSMERIMPMFATVRSSAEIIEEMA</sequence>
<feature type="domain" description="Isochorismatase-like" evidence="2">
    <location>
        <begin position="11"/>
        <end position="196"/>
    </location>
</feature>
<dbReference type="Gene3D" id="3.40.50.850">
    <property type="entry name" value="Isochorismatase-like"/>
    <property type="match status" value="1"/>
</dbReference>
<dbReference type="CDD" id="cd00431">
    <property type="entry name" value="cysteine_hydrolases"/>
    <property type="match status" value="1"/>
</dbReference>
<dbReference type="EMBL" id="JACCCC010000001">
    <property type="protein sequence ID" value="NYE47171.1"/>
    <property type="molecule type" value="Genomic_DNA"/>
</dbReference>
<dbReference type="InterPro" id="IPR036380">
    <property type="entry name" value="Isochorismatase-like_sf"/>
</dbReference>
<dbReference type="AlphaFoldDB" id="A0A852TU35"/>
<keyword evidence="4" id="KW-1185">Reference proteome</keyword>
<evidence type="ECO:0000259" key="2">
    <source>
        <dbReference type="Pfam" id="PF00857"/>
    </source>
</evidence>
<dbReference type="RefSeq" id="WP_179643165.1">
    <property type="nucleotide sequence ID" value="NZ_BAAAYY010000009.1"/>
</dbReference>
<evidence type="ECO:0000313" key="4">
    <source>
        <dbReference type="Proteomes" id="UP000589036"/>
    </source>
</evidence>
<gene>
    <name evidence="3" type="ORF">HDA32_002291</name>
</gene>
<dbReference type="PANTHER" id="PTHR43540">
    <property type="entry name" value="PEROXYUREIDOACRYLATE/UREIDOACRYLATE AMIDOHYDROLASE-RELATED"/>
    <property type="match status" value="1"/>
</dbReference>
<dbReference type="GO" id="GO:0016787">
    <property type="term" value="F:hydrolase activity"/>
    <property type="evidence" value="ECO:0007669"/>
    <property type="project" value="UniProtKB-KW"/>
</dbReference>